<proteinExistence type="predicted"/>
<dbReference type="Pfam" id="PF17921">
    <property type="entry name" value="Integrase_H2C2"/>
    <property type="match status" value="1"/>
</dbReference>
<evidence type="ECO:0000259" key="1">
    <source>
        <dbReference type="Pfam" id="PF17921"/>
    </source>
</evidence>
<feature type="domain" description="Integrase zinc-binding" evidence="1">
    <location>
        <begin position="1"/>
        <end position="33"/>
    </location>
</feature>
<sequence>MYRDLLVNYWWPGMKRDIVKYVQKCLTCMQVKVEHQKPYGKLQPLEIPLWKWEHITMDLITKLPKTRKGFDAIWVIFDRLTRSAHFLPIHESYSSDKMAEIYSSLITIPIIPVLECLLMKCFMEGNVGLLFWGEVGQ</sequence>
<dbReference type="PANTHER" id="PTHR45835">
    <property type="entry name" value="YALI0A06105P"/>
    <property type="match status" value="1"/>
</dbReference>
<dbReference type="Gene3D" id="1.10.340.70">
    <property type="match status" value="1"/>
</dbReference>
<dbReference type="OrthoDB" id="1720441at2759"/>
<dbReference type="EMBL" id="SZYD01000014">
    <property type="protein sequence ID" value="KAD4180447.1"/>
    <property type="molecule type" value="Genomic_DNA"/>
</dbReference>
<dbReference type="AlphaFoldDB" id="A0A5N6N2C9"/>
<name>A0A5N6N2C9_9ASTR</name>
<protein>
    <recommendedName>
        <fullName evidence="1">Integrase zinc-binding domain-containing protein</fullName>
    </recommendedName>
</protein>
<dbReference type="GO" id="GO:0003676">
    <property type="term" value="F:nucleic acid binding"/>
    <property type="evidence" value="ECO:0007669"/>
    <property type="project" value="InterPro"/>
</dbReference>
<dbReference type="InterPro" id="IPR036397">
    <property type="entry name" value="RNaseH_sf"/>
</dbReference>
<dbReference type="PANTHER" id="PTHR45835:SF103">
    <property type="entry name" value="RNA-DIRECTED DNA POLYMERASE"/>
    <property type="match status" value="1"/>
</dbReference>
<reference evidence="2 3" key="1">
    <citation type="submission" date="2019-05" db="EMBL/GenBank/DDBJ databases">
        <title>Mikania micrantha, genome provides insights into the molecular mechanism of rapid growth.</title>
        <authorList>
            <person name="Liu B."/>
        </authorList>
    </citation>
    <scope>NUCLEOTIDE SEQUENCE [LARGE SCALE GENOMIC DNA]</scope>
    <source>
        <strain evidence="2">NLD-2019</strain>
        <tissue evidence="2">Leaf</tissue>
    </source>
</reference>
<dbReference type="InterPro" id="IPR041588">
    <property type="entry name" value="Integrase_H2C2"/>
</dbReference>
<comment type="caution">
    <text evidence="2">The sequence shown here is derived from an EMBL/GenBank/DDBJ whole genome shotgun (WGS) entry which is preliminary data.</text>
</comment>
<dbReference type="Gene3D" id="3.30.420.10">
    <property type="entry name" value="Ribonuclease H-like superfamily/Ribonuclease H"/>
    <property type="match status" value="1"/>
</dbReference>
<keyword evidence="3" id="KW-1185">Reference proteome</keyword>
<gene>
    <name evidence="2" type="ORF">E3N88_29038</name>
</gene>
<accession>A0A5N6N2C9</accession>
<dbReference type="SUPFAM" id="SSF53098">
    <property type="entry name" value="Ribonuclease H-like"/>
    <property type="match status" value="1"/>
</dbReference>
<organism evidence="2 3">
    <name type="scientific">Mikania micrantha</name>
    <name type="common">bitter vine</name>
    <dbReference type="NCBI Taxonomy" id="192012"/>
    <lineage>
        <taxon>Eukaryota</taxon>
        <taxon>Viridiplantae</taxon>
        <taxon>Streptophyta</taxon>
        <taxon>Embryophyta</taxon>
        <taxon>Tracheophyta</taxon>
        <taxon>Spermatophyta</taxon>
        <taxon>Magnoliopsida</taxon>
        <taxon>eudicotyledons</taxon>
        <taxon>Gunneridae</taxon>
        <taxon>Pentapetalae</taxon>
        <taxon>asterids</taxon>
        <taxon>campanulids</taxon>
        <taxon>Asterales</taxon>
        <taxon>Asteraceae</taxon>
        <taxon>Asteroideae</taxon>
        <taxon>Heliantheae alliance</taxon>
        <taxon>Eupatorieae</taxon>
        <taxon>Mikania</taxon>
    </lineage>
</organism>
<evidence type="ECO:0000313" key="3">
    <source>
        <dbReference type="Proteomes" id="UP000326396"/>
    </source>
</evidence>
<evidence type="ECO:0000313" key="2">
    <source>
        <dbReference type="EMBL" id="KAD4180447.1"/>
    </source>
</evidence>
<dbReference type="Proteomes" id="UP000326396">
    <property type="component" value="Linkage Group LG4"/>
</dbReference>
<dbReference type="InterPro" id="IPR012337">
    <property type="entry name" value="RNaseH-like_sf"/>
</dbReference>